<reference evidence="3" key="1">
    <citation type="journal article" date="2019" name="Int. J. Syst. Evol. Microbiol.">
        <title>The Global Catalogue of Microorganisms (GCM) 10K type strain sequencing project: providing services to taxonomists for standard genome sequencing and annotation.</title>
        <authorList>
            <consortium name="The Broad Institute Genomics Platform"/>
            <consortium name="The Broad Institute Genome Sequencing Center for Infectious Disease"/>
            <person name="Wu L."/>
            <person name="Ma J."/>
        </authorList>
    </citation>
    <scope>NUCLEOTIDE SEQUENCE [LARGE SCALE GENOMIC DNA]</scope>
    <source>
        <strain evidence="3">JCM 30346</strain>
    </source>
</reference>
<dbReference type="Gene3D" id="1.25.40.10">
    <property type="entry name" value="Tetratricopeptide repeat domain"/>
    <property type="match status" value="1"/>
</dbReference>
<evidence type="ECO:0000256" key="1">
    <source>
        <dbReference type="PROSITE-ProRule" id="PRU00339"/>
    </source>
</evidence>
<dbReference type="SUPFAM" id="SSF48452">
    <property type="entry name" value="TPR-like"/>
    <property type="match status" value="1"/>
</dbReference>
<gene>
    <name evidence="2" type="ORF">ACFP1K_12745</name>
</gene>
<dbReference type="RefSeq" id="WP_380751179.1">
    <property type="nucleotide sequence ID" value="NZ_JBHSRF010000013.1"/>
</dbReference>
<evidence type="ECO:0008006" key="4">
    <source>
        <dbReference type="Google" id="ProtNLM"/>
    </source>
</evidence>
<dbReference type="InterPro" id="IPR019734">
    <property type="entry name" value="TPR_rpt"/>
</dbReference>
<dbReference type="InterPro" id="IPR011990">
    <property type="entry name" value="TPR-like_helical_dom_sf"/>
</dbReference>
<dbReference type="PROSITE" id="PS50005">
    <property type="entry name" value="TPR"/>
    <property type="match status" value="1"/>
</dbReference>
<proteinExistence type="predicted"/>
<keyword evidence="1" id="KW-0802">TPR repeat</keyword>
<name>A0ABW1NF91_9ACTN</name>
<keyword evidence="3" id="KW-1185">Reference proteome</keyword>
<dbReference type="Proteomes" id="UP001596137">
    <property type="component" value="Unassembled WGS sequence"/>
</dbReference>
<evidence type="ECO:0000313" key="2">
    <source>
        <dbReference type="EMBL" id="MFC6082029.1"/>
    </source>
</evidence>
<feature type="repeat" description="TPR" evidence="1">
    <location>
        <begin position="316"/>
        <end position="349"/>
    </location>
</feature>
<protein>
    <recommendedName>
        <fullName evidence="4">Tetratricopeptide repeat protein</fullName>
    </recommendedName>
</protein>
<dbReference type="EMBL" id="JBHSRF010000013">
    <property type="protein sequence ID" value="MFC6082029.1"/>
    <property type="molecule type" value="Genomic_DNA"/>
</dbReference>
<organism evidence="2 3">
    <name type="scientific">Sphaerisporangium aureirubrum</name>
    <dbReference type="NCBI Taxonomy" id="1544736"/>
    <lineage>
        <taxon>Bacteria</taxon>
        <taxon>Bacillati</taxon>
        <taxon>Actinomycetota</taxon>
        <taxon>Actinomycetes</taxon>
        <taxon>Streptosporangiales</taxon>
        <taxon>Streptosporangiaceae</taxon>
        <taxon>Sphaerisporangium</taxon>
    </lineage>
</organism>
<comment type="caution">
    <text evidence="2">The sequence shown here is derived from an EMBL/GenBank/DDBJ whole genome shotgun (WGS) entry which is preliminary data.</text>
</comment>
<sequence>MDTPRDTVVLHVGDPLSPPPGPVPVVVAVGTRLPVAFSSLRAVLTTLAGLVPDVVDEVARRHRPEWEWLFPGTFPDAPLLADLAGTPSERRLHAESEQVFRVLDTGAEAVAAALAAVGRPLLLRGVGHADVVSLRALPRIAERLMVSGATGTGLWLADLDPPAASSARASTVRRATLAGLLDRLGLDAPAGPGTTEDGAALAAEPTPGALAADPVADGPAVDVPEYRQLTEVLGESAGPPERTAAAALLAIRSCFFSANHEGGILAAEALLALLDATPGLDCAAVAEHFTATDPGDGTPAIGIHVDVARSPAHLRALALRSIGVVRALVQDIDGAREEFDRAFAVAPDAVSEAQVLLLRALLAVKRAGTLPSGIADIEYGLTELAKEPSEVSAVEQAWLRNVRALAHVRAKEYPQAMREEKKAVALISKLHSADATHLKINLISNISVLQEMAKKYDTAAGTWDHFAKISSGWGDSFFKHHSYRAAGLNYRAGRHEEALAGYATVYELARRLEDQLHQQIVATEIGGLLLDLGEATRAGEWYERAESAAAAIGDPYALALARAGRAVADGGVPGPEVRALATRSLAFRAEAAALVAALDAAAGGDPAALTAALPRPTTKLNRPFRLIALDLATPA</sequence>
<accession>A0ABW1NF91</accession>
<evidence type="ECO:0000313" key="3">
    <source>
        <dbReference type="Proteomes" id="UP001596137"/>
    </source>
</evidence>